<accession>A0A3N4KDS3</accession>
<sequence>MVLDCVIVMYLSGFQTQTVPISIGRYPFQRRGFTFFSLSLFFRGADKRTFRSCLPVAQAGTLGATYMILYYITVDVVWGRKGPLSPFRKGDSRRQLPHLSRIWPLLASAFKWGQYNLLL</sequence>
<dbReference type="InParanoid" id="A0A3N4KDS3"/>
<evidence type="ECO:0000313" key="1">
    <source>
        <dbReference type="EMBL" id="RPB08676.1"/>
    </source>
</evidence>
<reference evidence="1 2" key="1">
    <citation type="journal article" date="2018" name="Nat. Ecol. Evol.">
        <title>Pezizomycetes genomes reveal the molecular basis of ectomycorrhizal truffle lifestyle.</title>
        <authorList>
            <person name="Murat C."/>
            <person name="Payen T."/>
            <person name="Noel B."/>
            <person name="Kuo A."/>
            <person name="Morin E."/>
            <person name="Chen J."/>
            <person name="Kohler A."/>
            <person name="Krizsan K."/>
            <person name="Balestrini R."/>
            <person name="Da Silva C."/>
            <person name="Montanini B."/>
            <person name="Hainaut M."/>
            <person name="Levati E."/>
            <person name="Barry K.W."/>
            <person name="Belfiori B."/>
            <person name="Cichocki N."/>
            <person name="Clum A."/>
            <person name="Dockter R.B."/>
            <person name="Fauchery L."/>
            <person name="Guy J."/>
            <person name="Iotti M."/>
            <person name="Le Tacon F."/>
            <person name="Lindquist E.A."/>
            <person name="Lipzen A."/>
            <person name="Malagnac F."/>
            <person name="Mello A."/>
            <person name="Molinier V."/>
            <person name="Miyauchi S."/>
            <person name="Poulain J."/>
            <person name="Riccioni C."/>
            <person name="Rubini A."/>
            <person name="Sitrit Y."/>
            <person name="Splivallo R."/>
            <person name="Traeger S."/>
            <person name="Wang M."/>
            <person name="Zifcakova L."/>
            <person name="Wipf D."/>
            <person name="Zambonelli A."/>
            <person name="Paolocci F."/>
            <person name="Nowrousian M."/>
            <person name="Ottonello S."/>
            <person name="Baldrian P."/>
            <person name="Spatafora J.W."/>
            <person name="Henrissat B."/>
            <person name="Nagy L.G."/>
            <person name="Aury J.M."/>
            <person name="Wincker P."/>
            <person name="Grigoriev I.V."/>
            <person name="Bonfante P."/>
            <person name="Martin F.M."/>
        </authorList>
    </citation>
    <scope>NUCLEOTIDE SEQUENCE [LARGE SCALE GENOMIC DNA]</scope>
    <source>
        <strain evidence="1 2">CCBAS932</strain>
    </source>
</reference>
<dbReference type="Proteomes" id="UP000277580">
    <property type="component" value="Unassembled WGS sequence"/>
</dbReference>
<evidence type="ECO:0000313" key="2">
    <source>
        <dbReference type="Proteomes" id="UP000277580"/>
    </source>
</evidence>
<proteinExistence type="predicted"/>
<dbReference type="EMBL" id="ML119160">
    <property type="protein sequence ID" value="RPB08676.1"/>
    <property type="molecule type" value="Genomic_DNA"/>
</dbReference>
<dbReference type="AlphaFoldDB" id="A0A3N4KDS3"/>
<organism evidence="1 2">
    <name type="scientific">Morchella conica CCBAS932</name>
    <dbReference type="NCBI Taxonomy" id="1392247"/>
    <lineage>
        <taxon>Eukaryota</taxon>
        <taxon>Fungi</taxon>
        <taxon>Dikarya</taxon>
        <taxon>Ascomycota</taxon>
        <taxon>Pezizomycotina</taxon>
        <taxon>Pezizomycetes</taxon>
        <taxon>Pezizales</taxon>
        <taxon>Morchellaceae</taxon>
        <taxon>Morchella</taxon>
    </lineage>
</organism>
<keyword evidence="2" id="KW-1185">Reference proteome</keyword>
<gene>
    <name evidence="1" type="ORF">P167DRAFT_336371</name>
</gene>
<protein>
    <submittedName>
        <fullName evidence="1">Uncharacterized protein</fullName>
    </submittedName>
</protein>
<name>A0A3N4KDS3_9PEZI</name>